<evidence type="ECO:0000313" key="3">
    <source>
        <dbReference type="Proteomes" id="UP000295345"/>
    </source>
</evidence>
<organism evidence="2 3">
    <name type="scientific">Streptomyces hainanensis</name>
    <dbReference type="NCBI Taxonomy" id="402648"/>
    <lineage>
        <taxon>Bacteria</taxon>
        <taxon>Bacillati</taxon>
        <taxon>Actinomycetota</taxon>
        <taxon>Actinomycetes</taxon>
        <taxon>Kitasatosporales</taxon>
        <taxon>Streptomycetaceae</taxon>
        <taxon>Streptomyces</taxon>
    </lineage>
</organism>
<keyword evidence="2" id="KW-0808">Transferase</keyword>
<dbReference type="OrthoDB" id="8293568at2"/>
<dbReference type="InterPro" id="IPR027417">
    <property type="entry name" value="P-loop_NTPase"/>
</dbReference>
<accession>A0A4R4T7U9</accession>
<dbReference type="SUPFAM" id="SSF52540">
    <property type="entry name" value="P-loop containing nucleoside triphosphate hydrolases"/>
    <property type="match status" value="1"/>
</dbReference>
<dbReference type="Proteomes" id="UP000295345">
    <property type="component" value="Unassembled WGS sequence"/>
</dbReference>
<name>A0A4R4T7U9_9ACTN</name>
<protein>
    <submittedName>
        <fullName evidence="2">Isopentenyl transferase</fullName>
    </submittedName>
</protein>
<proteinExistence type="predicted"/>
<evidence type="ECO:0000256" key="1">
    <source>
        <dbReference type="SAM" id="MobiDB-lite"/>
    </source>
</evidence>
<sequence>MARSGRRSLARSERSRTSLNVSTHRPIGRPRSRAPIATREEPTVRHIAAEVPLTVRLIVGPTGVGKSAAASDVARRTGAPVVVADRIQCFTDLATTSARAGADEPDVTRAWLGDRTVADGDYPAPEAAAALVRAVRRVARPGRPVVVEGGSISLLAYLVDHHLPVLPWRFTVTSLTRPAPSRYLAALTARAHAMLRPEPPLAGLLDELAALWRVPGHRWFAASVNGFEAALEWCAKYGLDPTEPTLVGLPPRLVDELALLIAERHAEHGADQERAFAALFAPAARAGVRLGDAA</sequence>
<feature type="region of interest" description="Disordered" evidence="1">
    <location>
        <begin position="1"/>
        <end position="37"/>
    </location>
</feature>
<keyword evidence="3" id="KW-1185">Reference proteome</keyword>
<dbReference type="GO" id="GO:0016740">
    <property type="term" value="F:transferase activity"/>
    <property type="evidence" value="ECO:0007669"/>
    <property type="project" value="UniProtKB-KW"/>
</dbReference>
<dbReference type="Gene3D" id="3.40.50.300">
    <property type="entry name" value="P-loop containing nucleotide triphosphate hydrolases"/>
    <property type="match status" value="1"/>
</dbReference>
<dbReference type="AlphaFoldDB" id="A0A4R4T7U9"/>
<dbReference type="EMBL" id="SMKI01000289">
    <property type="protein sequence ID" value="TDC71092.1"/>
    <property type="molecule type" value="Genomic_DNA"/>
</dbReference>
<reference evidence="2 3" key="1">
    <citation type="submission" date="2019-03" db="EMBL/GenBank/DDBJ databases">
        <title>Draft genome sequences of novel Actinobacteria.</title>
        <authorList>
            <person name="Sahin N."/>
            <person name="Ay H."/>
            <person name="Saygin H."/>
        </authorList>
    </citation>
    <scope>NUCLEOTIDE SEQUENCE [LARGE SCALE GENOMIC DNA]</scope>
    <source>
        <strain evidence="2 3">DSM 41900</strain>
    </source>
</reference>
<evidence type="ECO:0000313" key="2">
    <source>
        <dbReference type="EMBL" id="TDC71092.1"/>
    </source>
</evidence>
<gene>
    <name evidence="2" type="ORF">E1283_23985</name>
</gene>
<dbReference type="Pfam" id="PF01745">
    <property type="entry name" value="IPT"/>
    <property type="match status" value="1"/>
</dbReference>
<dbReference type="Gene3D" id="1.10.287.890">
    <property type="entry name" value="Crystal structure of tRNA isopentenylpyrophosphate transferase (bh2366) domain"/>
    <property type="match status" value="1"/>
</dbReference>
<comment type="caution">
    <text evidence="2">The sequence shown here is derived from an EMBL/GenBank/DDBJ whole genome shotgun (WGS) entry which is preliminary data.</text>
</comment>